<feature type="compositionally biased region" description="Polar residues" evidence="1">
    <location>
        <begin position="307"/>
        <end position="332"/>
    </location>
</feature>
<feature type="region of interest" description="Disordered" evidence="1">
    <location>
        <begin position="177"/>
        <end position="366"/>
    </location>
</feature>
<dbReference type="PANTHER" id="PTHR35910">
    <property type="entry name" value="2EXR DOMAIN-CONTAINING PROTEIN"/>
    <property type="match status" value="1"/>
</dbReference>
<dbReference type="Pfam" id="PF20150">
    <property type="entry name" value="2EXR"/>
    <property type="match status" value="1"/>
</dbReference>
<dbReference type="InterPro" id="IPR045518">
    <property type="entry name" value="2EXR"/>
</dbReference>
<dbReference type="GeneID" id="63774080"/>
<feature type="domain" description="2EXR" evidence="2">
    <location>
        <begin position="381"/>
        <end position="470"/>
    </location>
</feature>
<dbReference type="PANTHER" id="PTHR35910:SF6">
    <property type="entry name" value="2EXR DOMAIN-CONTAINING PROTEIN"/>
    <property type="match status" value="1"/>
</dbReference>
<gene>
    <name evidence="3" type="ORF">BCR38DRAFT_404719</name>
</gene>
<feature type="compositionally biased region" description="Polar residues" evidence="1">
    <location>
        <begin position="221"/>
        <end position="244"/>
    </location>
</feature>
<feature type="compositionally biased region" description="Basic and acidic residues" evidence="1">
    <location>
        <begin position="274"/>
        <end position="284"/>
    </location>
</feature>
<reference evidence="3 4" key="1">
    <citation type="submission" date="2016-07" db="EMBL/GenBank/DDBJ databases">
        <title>Pervasive Adenine N6-methylation of Active Genes in Fungi.</title>
        <authorList>
            <consortium name="DOE Joint Genome Institute"/>
            <person name="Mondo S.J."/>
            <person name="Dannebaum R.O."/>
            <person name="Kuo R.C."/>
            <person name="Labutti K."/>
            <person name="Haridas S."/>
            <person name="Kuo A."/>
            <person name="Salamov A."/>
            <person name="Ahrendt S.R."/>
            <person name="Lipzen A."/>
            <person name="Sullivan W."/>
            <person name="Andreopoulos W.B."/>
            <person name="Clum A."/>
            <person name="Lindquist E."/>
            <person name="Daum C."/>
            <person name="Ramamoorthy G.K."/>
            <person name="Gryganskyi A."/>
            <person name="Culley D."/>
            <person name="Magnuson J.K."/>
            <person name="James T.Y."/>
            <person name="O'Malley M.A."/>
            <person name="Stajich J.E."/>
            <person name="Spatafora J.W."/>
            <person name="Visel A."/>
            <person name="Grigoriev I.V."/>
        </authorList>
    </citation>
    <scope>NUCLEOTIDE SEQUENCE [LARGE SCALE GENOMIC DNA]</scope>
    <source>
        <strain evidence="3 4">CBS 129021</strain>
    </source>
</reference>
<dbReference type="EMBL" id="MCFJ01000001">
    <property type="protein sequence ID" value="ORY71660.1"/>
    <property type="molecule type" value="Genomic_DNA"/>
</dbReference>
<dbReference type="Proteomes" id="UP000193689">
    <property type="component" value="Unassembled WGS sequence"/>
</dbReference>
<evidence type="ECO:0000313" key="4">
    <source>
        <dbReference type="Proteomes" id="UP000193689"/>
    </source>
</evidence>
<feature type="compositionally biased region" description="Basic and acidic residues" evidence="1">
    <location>
        <begin position="245"/>
        <end position="255"/>
    </location>
</feature>
<evidence type="ECO:0000259" key="2">
    <source>
        <dbReference type="Pfam" id="PF20150"/>
    </source>
</evidence>
<feature type="compositionally biased region" description="Basic residues" evidence="1">
    <location>
        <begin position="353"/>
        <end position="366"/>
    </location>
</feature>
<accession>A0A1Y2EJC4</accession>
<sequence>MTAAATTTLIWKRRHRSSFVPLCSKVDNQPATQPSYQYLPVSSASAGSDLSAPEARYQALSSGIGLSDNVPAHLPLSAQPSAAIFTSHETHWSPFTILFRTALSSIVIRESPPATSTSLPVARARGGRASHVEAANTKPVPSADPNLAELVKSKAYLEEDFHKNKLVAARMADTVDEVDRGGDDGVDVNSRSEHDPSRDTAVPDLATPQQLGNGFFVLPSGSLSRPTTRSISRFQSVSSVTESGPKTDPKTELLSRLRSASSKASGGGTASSLEDSRDIKRRGEGDEEEKVMEEVVVRPPTKKRKLTTSNELSTREQSQTATRRSARINPQNEDLREGTPQVAELNSAGGSARSKHRKPPVKPRRMPLRRSARLSKPLTEFHMYANLPPELKICVWEAAVTPRVVYIRNRASIAWNFPFTNDVQNSQPKWFMTTKISAEVAKSSYVNMFALHSPDDDRTSQVVNPETDIIILEPCCSGCRGHYCTRHQFSDDDRSAVRSMAVQTEPRGLPLMALPCWESISNAWRNLETLYLMKEPLRGNHKEEKAILRITEESREVELRKKFDEWKKGNGKDKKITKLEFVVVVNKETEPKALKNRYKDVKNRNTGLPEDVIIG</sequence>
<comment type="caution">
    <text evidence="3">The sequence shown here is derived from an EMBL/GenBank/DDBJ whole genome shotgun (WGS) entry which is preliminary data.</text>
</comment>
<keyword evidence="4" id="KW-1185">Reference proteome</keyword>
<dbReference type="InParanoid" id="A0A1Y2EJC4"/>
<protein>
    <recommendedName>
        <fullName evidence="2">2EXR domain-containing protein</fullName>
    </recommendedName>
</protein>
<evidence type="ECO:0000313" key="3">
    <source>
        <dbReference type="EMBL" id="ORY71660.1"/>
    </source>
</evidence>
<evidence type="ECO:0000256" key="1">
    <source>
        <dbReference type="SAM" id="MobiDB-lite"/>
    </source>
</evidence>
<name>A0A1Y2EJC4_9PEZI</name>
<dbReference type="OrthoDB" id="3473305at2759"/>
<dbReference type="AlphaFoldDB" id="A0A1Y2EJC4"/>
<proteinExistence type="predicted"/>
<dbReference type="RefSeq" id="XP_040721252.1">
    <property type="nucleotide sequence ID" value="XM_040857868.1"/>
</dbReference>
<organism evidence="3 4">
    <name type="scientific">Pseudomassariella vexata</name>
    <dbReference type="NCBI Taxonomy" id="1141098"/>
    <lineage>
        <taxon>Eukaryota</taxon>
        <taxon>Fungi</taxon>
        <taxon>Dikarya</taxon>
        <taxon>Ascomycota</taxon>
        <taxon>Pezizomycotina</taxon>
        <taxon>Sordariomycetes</taxon>
        <taxon>Xylariomycetidae</taxon>
        <taxon>Amphisphaeriales</taxon>
        <taxon>Pseudomassariaceae</taxon>
        <taxon>Pseudomassariella</taxon>
    </lineage>
</organism>